<protein>
    <submittedName>
        <fullName evidence="1">Uncharacterized protein</fullName>
    </submittedName>
</protein>
<comment type="caution">
    <text evidence="1">The sequence shown here is derived from an EMBL/GenBank/DDBJ whole genome shotgun (WGS) entry which is preliminary data.</text>
</comment>
<sequence length="112" mass="12541">MEVSMGGGSTGGAGGNSEVLVNFSEMVTIAMRLETIYNLYANGVQQSINKLAQSYFYQKGEATKVTDHYKDILEKTMELADNYKQAAMVVNYTLEEMIKKDEELQKILEVLE</sequence>
<dbReference type="Proteomes" id="UP000242164">
    <property type="component" value="Unassembled WGS sequence"/>
</dbReference>
<dbReference type="RefSeq" id="WP_087098875.1">
    <property type="nucleotide sequence ID" value="NZ_CP066179.1"/>
</dbReference>
<gene>
    <name evidence="1" type="ORF">BCB44BAC_02390</name>
</gene>
<proteinExistence type="predicted"/>
<organism evidence="1 2">
    <name type="scientific">Bacillus cytotoxicus</name>
    <dbReference type="NCBI Taxonomy" id="580165"/>
    <lineage>
        <taxon>Bacteria</taxon>
        <taxon>Bacillati</taxon>
        <taxon>Bacillota</taxon>
        <taxon>Bacilli</taxon>
        <taxon>Bacillales</taxon>
        <taxon>Bacillaceae</taxon>
        <taxon>Bacillus</taxon>
        <taxon>Bacillus cereus group</taxon>
    </lineage>
</organism>
<accession>A0AAX2CHX6</accession>
<evidence type="ECO:0000313" key="1">
    <source>
        <dbReference type="EMBL" id="SCL94504.1"/>
    </source>
</evidence>
<reference evidence="1 2" key="1">
    <citation type="submission" date="2016-08" db="EMBL/GenBank/DDBJ databases">
        <authorList>
            <person name="Loux V."/>
            <person name="Rue O."/>
        </authorList>
    </citation>
    <scope>NUCLEOTIDE SEQUENCE [LARGE SCALE GENOMIC DNA]</scope>
    <source>
        <strain evidence="1 2">AFSSA_08CEB44bac</strain>
    </source>
</reference>
<name>A0AAX2CHX6_9BACI</name>
<dbReference type="AlphaFoldDB" id="A0AAX2CHX6"/>
<evidence type="ECO:0000313" key="2">
    <source>
        <dbReference type="Proteomes" id="UP000242164"/>
    </source>
</evidence>
<dbReference type="EMBL" id="FMIK01000029">
    <property type="protein sequence ID" value="SCL94504.1"/>
    <property type="molecule type" value="Genomic_DNA"/>
</dbReference>